<dbReference type="Gene3D" id="3.30.710.10">
    <property type="entry name" value="Potassium Channel Kv1.1, Chain A"/>
    <property type="match status" value="1"/>
</dbReference>
<accession>A0ABP1FJ27</accession>
<evidence type="ECO:0000313" key="1">
    <source>
        <dbReference type="EMBL" id="CAL5219946.1"/>
    </source>
</evidence>
<proteinExistence type="predicted"/>
<reference evidence="1 2" key="1">
    <citation type="submission" date="2024-06" db="EMBL/GenBank/DDBJ databases">
        <authorList>
            <person name="Kraege A."/>
            <person name="Thomma B."/>
        </authorList>
    </citation>
    <scope>NUCLEOTIDE SEQUENCE [LARGE SCALE GENOMIC DNA]</scope>
</reference>
<name>A0ABP1FJ27_9CHLO</name>
<keyword evidence="2" id="KW-1185">Reference proteome</keyword>
<organism evidence="1 2">
    <name type="scientific">Coccomyxa viridis</name>
    <dbReference type="NCBI Taxonomy" id="1274662"/>
    <lineage>
        <taxon>Eukaryota</taxon>
        <taxon>Viridiplantae</taxon>
        <taxon>Chlorophyta</taxon>
        <taxon>core chlorophytes</taxon>
        <taxon>Trebouxiophyceae</taxon>
        <taxon>Trebouxiophyceae incertae sedis</taxon>
        <taxon>Coccomyxaceae</taxon>
        <taxon>Coccomyxa</taxon>
    </lineage>
</organism>
<gene>
    <name evidence="1" type="primary">g1878</name>
    <name evidence="1" type="ORF">VP750_LOCUS1605</name>
</gene>
<comment type="caution">
    <text evidence="1">The sequence shown here is derived from an EMBL/GenBank/DDBJ whole genome shotgun (WGS) entry which is preliminary data.</text>
</comment>
<sequence length="132" mass="14619">MDSGTLSATSVLNKVSVPFSDCSVEEAKHFLSAIYSFRAHDHIDKDCALSIARLSHKYDVVEMVNLCDNAIAETAGFNADVNNFPAYLKDQELESFLHIMKCATVFGMPKLLAYFLPGPKEFFKMASADKKS</sequence>
<dbReference type="Proteomes" id="UP001497392">
    <property type="component" value="Unassembled WGS sequence"/>
</dbReference>
<protein>
    <submittedName>
        <fullName evidence="1">G1878 protein</fullName>
    </submittedName>
</protein>
<evidence type="ECO:0000313" key="2">
    <source>
        <dbReference type="Proteomes" id="UP001497392"/>
    </source>
</evidence>
<dbReference type="InterPro" id="IPR011333">
    <property type="entry name" value="SKP1/BTB/POZ_sf"/>
</dbReference>
<dbReference type="EMBL" id="CAXHTA020000002">
    <property type="protein sequence ID" value="CAL5219946.1"/>
    <property type="molecule type" value="Genomic_DNA"/>
</dbReference>